<evidence type="ECO:0000256" key="3">
    <source>
        <dbReference type="RuleBase" id="RU000363"/>
    </source>
</evidence>
<dbReference type="CDD" id="cd05233">
    <property type="entry name" value="SDR_c"/>
    <property type="match status" value="1"/>
</dbReference>
<dbReference type="PRINTS" id="PR00081">
    <property type="entry name" value="GDHRDH"/>
</dbReference>
<gene>
    <name evidence="4" type="ORF">CLV29_3021</name>
</gene>
<comment type="caution">
    <text evidence="4">The sequence shown here is derived from an EMBL/GenBank/DDBJ whole genome shotgun (WGS) entry which is preliminary data.</text>
</comment>
<reference evidence="4 5" key="1">
    <citation type="submission" date="2019-03" db="EMBL/GenBank/DDBJ databases">
        <title>Genomic Encyclopedia of Archaeal and Bacterial Type Strains, Phase II (KMG-II): from individual species to whole genera.</title>
        <authorList>
            <person name="Goeker M."/>
        </authorList>
    </citation>
    <scope>NUCLEOTIDE SEQUENCE [LARGE SCALE GENOMIC DNA]</scope>
    <source>
        <strain evidence="4 5">DSM 24323</strain>
    </source>
</reference>
<dbReference type="AlphaFoldDB" id="A0A4V6Q2A3"/>
<dbReference type="Pfam" id="PF00106">
    <property type="entry name" value="adh_short"/>
    <property type="match status" value="1"/>
</dbReference>
<proteinExistence type="inferred from homology"/>
<dbReference type="InterPro" id="IPR002347">
    <property type="entry name" value="SDR_fam"/>
</dbReference>
<evidence type="ECO:0000313" key="4">
    <source>
        <dbReference type="EMBL" id="TDT29998.1"/>
    </source>
</evidence>
<sequence length="253" mass="27124">MDYALVTGASGGLGEHFARYLARKGHNIILTARSEDRLRELAEELRHFHRVAVEVVAADLGTAEGRSAVVAAAERLGHVSVLVNNAGFGTVGDFADADTDRMVDEIELNCVSLTTLSRAFVPAMVERGGGTVINVASLAAYQPIPGMAVYAATKSYVLSLSQALWSELKPQGVRVVAVCPGPTETGFFARAGDESIMQRRRTPEQVVQSTFKALHRGVPSVIDGPANVLLGEVSKRMPMRIVLPVSRWFAGSH</sequence>
<dbReference type="Gene3D" id="3.40.50.720">
    <property type="entry name" value="NAD(P)-binding Rossmann-like Domain"/>
    <property type="match status" value="1"/>
</dbReference>
<dbReference type="InterPro" id="IPR036291">
    <property type="entry name" value="NAD(P)-bd_dom_sf"/>
</dbReference>
<dbReference type="PANTHER" id="PTHR43086:SF3">
    <property type="entry name" value="NADP-DEPENDENT 3-HYDROXY ACID DEHYDROGENASE YDFG"/>
    <property type="match status" value="1"/>
</dbReference>
<evidence type="ECO:0000313" key="5">
    <source>
        <dbReference type="Proteomes" id="UP000295371"/>
    </source>
</evidence>
<keyword evidence="5" id="KW-1185">Reference proteome</keyword>
<evidence type="ECO:0000256" key="1">
    <source>
        <dbReference type="ARBA" id="ARBA00006484"/>
    </source>
</evidence>
<comment type="similarity">
    <text evidence="1 3">Belongs to the short-chain dehydrogenases/reductases (SDR) family.</text>
</comment>
<dbReference type="PANTHER" id="PTHR43086">
    <property type="entry name" value="VERY-LONG-CHAIN 3-OXOOACYL-COA REDUCTASE"/>
    <property type="match status" value="1"/>
</dbReference>
<keyword evidence="2" id="KW-0560">Oxidoreductase</keyword>
<dbReference type="Proteomes" id="UP000295371">
    <property type="component" value="Unassembled WGS sequence"/>
</dbReference>
<name>A0A4V6Q2A3_9ACTN</name>
<dbReference type="EMBL" id="SOAW01000003">
    <property type="protein sequence ID" value="TDT29998.1"/>
    <property type="molecule type" value="Genomic_DNA"/>
</dbReference>
<evidence type="ECO:0000256" key="2">
    <source>
        <dbReference type="ARBA" id="ARBA00023002"/>
    </source>
</evidence>
<dbReference type="SUPFAM" id="SSF51735">
    <property type="entry name" value="NAD(P)-binding Rossmann-fold domains"/>
    <property type="match status" value="1"/>
</dbReference>
<dbReference type="OrthoDB" id="9797538at2"/>
<accession>A0A4V6Q2A3</accession>
<dbReference type="PIRSF" id="PIRSF000126">
    <property type="entry name" value="11-beta-HSD1"/>
    <property type="match status" value="1"/>
</dbReference>
<dbReference type="PRINTS" id="PR00080">
    <property type="entry name" value="SDRFAMILY"/>
</dbReference>
<protein>
    <recommendedName>
        <fullName evidence="6">Short-subunit dehydrogenase</fullName>
    </recommendedName>
</protein>
<evidence type="ECO:0008006" key="6">
    <source>
        <dbReference type="Google" id="ProtNLM"/>
    </source>
</evidence>
<dbReference type="RefSeq" id="WP_133755907.1">
    <property type="nucleotide sequence ID" value="NZ_SOAW01000003.1"/>
</dbReference>
<dbReference type="GO" id="GO:0016491">
    <property type="term" value="F:oxidoreductase activity"/>
    <property type="evidence" value="ECO:0007669"/>
    <property type="project" value="UniProtKB-KW"/>
</dbReference>
<organism evidence="4 5">
    <name type="scientific">Naumannella halotolerans</name>
    <dbReference type="NCBI Taxonomy" id="993414"/>
    <lineage>
        <taxon>Bacteria</taxon>
        <taxon>Bacillati</taxon>
        <taxon>Actinomycetota</taxon>
        <taxon>Actinomycetes</taxon>
        <taxon>Propionibacteriales</taxon>
        <taxon>Propionibacteriaceae</taxon>
        <taxon>Naumannella</taxon>
    </lineage>
</organism>